<name>A0ACC1TL72_9AGAR</name>
<evidence type="ECO:0000313" key="2">
    <source>
        <dbReference type="Proteomes" id="UP001163835"/>
    </source>
</evidence>
<proteinExistence type="predicted"/>
<accession>A0ACC1TL72</accession>
<protein>
    <submittedName>
        <fullName evidence="1">Uncharacterized protein</fullName>
    </submittedName>
</protein>
<gene>
    <name evidence="1" type="ORF">F5876DRAFT_81745</name>
</gene>
<reference evidence="1" key="1">
    <citation type="submission" date="2022-09" db="EMBL/GenBank/DDBJ databases">
        <title>A Global Phylogenomic Analysis of the Shiitake Genus Lentinula.</title>
        <authorList>
            <consortium name="DOE Joint Genome Institute"/>
            <person name="Sierra-Patev S."/>
            <person name="Min B."/>
            <person name="Naranjo-Ortiz M."/>
            <person name="Looney B."/>
            <person name="Konkel Z."/>
            <person name="Slot J.C."/>
            <person name="Sakamoto Y."/>
            <person name="Steenwyk J.L."/>
            <person name="Rokas A."/>
            <person name="Carro J."/>
            <person name="Camarero S."/>
            <person name="Ferreira P."/>
            <person name="Molpeceres G."/>
            <person name="Ruiz-Duenas F.J."/>
            <person name="Serrano A."/>
            <person name="Henrissat B."/>
            <person name="Drula E."/>
            <person name="Hughes K.W."/>
            <person name="Mata J.L."/>
            <person name="Ishikawa N.K."/>
            <person name="Vargas-Isla R."/>
            <person name="Ushijima S."/>
            <person name="Smith C.A."/>
            <person name="Ahrendt S."/>
            <person name="Andreopoulos W."/>
            <person name="He G."/>
            <person name="Labutti K."/>
            <person name="Lipzen A."/>
            <person name="Ng V."/>
            <person name="Riley R."/>
            <person name="Sandor L."/>
            <person name="Barry K."/>
            <person name="Martinez A.T."/>
            <person name="Xiao Y."/>
            <person name="Gibbons J.G."/>
            <person name="Terashima K."/>
            <person name="Grigoriev I.V."/>
            <person name="Hibbett D.S."/>
        </authorList>
    </citation>
    <scope>NUCLEOTIDE SEQUENCE</scope>
    <source>
        <strain evidence="1">TMI1499</strain>
    </source>
</reference>
<comment type="caution">
    <text evidence="1">The sequence shown here is derived from an EMBL/GenBank/DDBJ whole genome shotgun (WGS) entry which is preliminary data.</text>
</comment>
<evidence type="ECO:0000313" key="1">
    <source>
        <dbReference type="EMBL" id="KAJ3805475.1"/>
    </source>
</evidence>
<sequence length="495" mass="57391">MSTLNLHKKVNQHAPNPPKDELKDVIEQFWRLSIADTEVVELLKEYYDTDTYNLSVYTYQKWIQEWGFLSTRKQAHNEETIRPWVEKVKKRFPTKGAEGLHMMLSLDHGVKAPRELINKVLHMIEPDAVAARKGDRFRRRIYYAAGVSDMYCLDQHDKFQRFGLRFHNAIDPFSGFNHWLKCWWTNKNPILINSYYLEAVRKDGDSDSAGYVPLTIMSDPGTENFGVANMHTEIRQTLDPTLHGTLRDFAPGFEDLFNQGILSGMYDPDNNLEYLVFRQIAIPFMQQECDAWMNRRNHSKPRADRHKVLPHGIPAMIKKFPHHYGAIDFKIGVPDSLLQKMETKYAPPDHAVFQLTPPEFNQRAVYFLRHTLGSPEINMDSFWDVYQNLLNLFKSETINNTLLGNELQEFLVAEEQIDSEVVELMEGQAELCYNGRVIGDADEEMDNPFFHHDSENYLEVDITDDEEEELKDSGSMLIVDFSDDSVEEVANSLVA</sequence>
<dbReference type="Proteomes" id="UP001163835">
    <property type="component" value="Unassembled WGS sequence"/>
</dbReference>
<organism evidence="1 2">
    <name type="scientific">Lentinula aff. lateritia</name>
    <dbReference type="NCBI Taxonomy" id="2804960"/>
    <lineage>
        <taxon>Eukaryota</taxon>
        <taxon>Fungi</taxon>
        <taxon>Dikarya</taxon>
        <taxon>Basidiomycota</taxon>
        <taxon>Agaricomycotina</taxon>
        <taxon>Agaricomycetes</taxon>
        <taxon>Agaricomycetidae</taxon>
        <taxon>Agaricales</taxon>
        <taxon>Marasmiineae</taxon>
        <taxon>Omphalotaceae</taxon>
        <taxon>Lentinula</taxon>
    </lineage>
</organism>
<keyword evidence="2" id="KW-1185">Reference proteome</keyword>
<dbReference type="EMBL" id="MU795591">
    <property type="protein sequence ID" value="KAJ3805475.1"/>
    <property type="molecule type" value="Genomic_DNA"/>
</dbReference>